<name>A0A822YKR4_NELNU</name>
<dbReference type="EMBL" id="DUZY01000003">
    <property type="protein sequence ID" value="DAD32693.1"/>
    <property type="molecule type" value="Genomic_DNA"/>
</dbReference>
<evidence type="ECO:0000313" key="2">
    <source>
        <dbReference type="Proteomes" id="UP000607653"/>
    </source>
</evidence>
<reference evidence="1 2" key="1">
    <citation type="journal article" date="2020" name="Mol. Biol. Evol.">
        <title>Distinct Expression and Methylation Patterns for Genes with Different Fates following a Single Whole-Genome Duplication in Flowering Plants.</title>
        <authorList>
            <person name="Shi T."/>
            <person name="Rahmani R.S."/>
            <person name="Gugger P.F."/>
            <person name="Wang M."/>
            <person name="Li H."/>
            <person name="Zhang Y."/>
            <person name="Li Z."/>
            <person name="Wang Q."/>
            <person name="Van de Peer Y."/>
            <person name="Marchal K."/>
            <person name="Chen J."/>
        </authorList>
    </citation>
    <scope>NUCLEOTIDE SEQUENCE [LARGE SCALE GENOMIC DNA]</scope>
    <source>
        <tissue evidence="1">Leaf</tissue>
    </source>
</reference>
<comment type="caution">
    <text evidence="1">The sequence shown here is derived from an EMBL/GenBank/DDBJ whole genome shotgun (WGS) entry which is preliminary data.</text>
</comment>
<sequence>MVIASSKIPELNEVSTGQLKENDHSIVSDLKYNLLMNGLSNALVLTVEMLQGCCMQPCFNSYLASEGSKQKVCGGSLMEREKKKTHWDTLRMYSKERGH</sequence>
<dbReference type="AlphaFoldDB" id="A0A822YKR4"/>
<protein>
    <submittedName>
        <fullName evidence="1">Uncharacterized protein</fullName>
    </submittedName>
</protein>
<keyword evidence="2" id="KW-1185">Reference proteome</keyword>
<organism evidence="1 2">
    <name type="scientific">Nelumbo nucifera</name>
    <name type="common">Sacred lotus</name>
    <dbReference type="NCBI Taxonomy" id="4432"/>
    <lineage>
        <taxon>Eukaryota</taxon>
        <taxon>Viridiplantae</taxon>
        <taxon>Streptophyta</taxon>
        <taxon>Embryophyta</taxon>
        <taxon>Tracheophyta</taxon>
        <taxon>Spermatophyta</taxon>
        <taxon>Magnoliopsida</taxon>
        <taxon>Proteales</taxon>
        <taxon>Nelumbonaceae</taxon>
        <taxon>Nelumbo</taxon>
    </lineage>
</organism>
<accession>A0A822YKR4</accession>
<evidence type="ECO:0000313" key="1">
    <source>
        <dbReference type="EMBL" id="DAD32693.1"/>
    </source>
</evidence>
<proteinExistence type="predicted"/>
<dbReference type="Proteomes" id="UP000607653">
    <property type="component" value="Unassembled WGS sequence"/>
</dbReference>
<gene>
    <name evidence="1" type="ORF">HUJ06_011544</name>
</gene>